<dbReference type="Proteomes" id="UP000183954">
    <property type="component" value="Unassembled WGS sequence"/>
</dbReference>
<dbReference type="EMBL" id="FQXJ01000024">
    <property type="protein sequence ID" value="SHI74737.1"/>
    <property type="molecule type" value="Genomic_DNA"/>
</dbReference>
<organism evidence="1 2">
    <name type="scientific">Desulfosporosinus lacus DSM 15449</name>
    <dbReference type="NCBI Taxonomy" id="1121420"/>
    <lineage>
        <taxon>Bacteria</taxon>
        <taxon>Bacillati</taxon>
        <taxon>Bacillota</taxon>
        <taxon>Clostridia</taxon>
        <taxon>Eubacteriales</taxon>
        <taxon>Desulfitobacteriaceae</taxon>
        <taxon>Desulfosporosinus</taxon>
    </lineage>
</organism>
<dbReference type="Gene3D" id="3.40.50.720">
    <property type="entry name" value="NAD(P)-binding Rossmann-like Domain"/>
    <property type="match status" value="1"/>
</dbReference>
<gene>
    <name evidence="1" type="ORF">SAMN02746098_04572</name>
</gene>
<sequence length="49" mass="5110">MSTWLITGCSSGLGRSLAQAVLKQGDNAVVTARKLSAIQDIVDSYPDTA</sequence>
<protein>
    <submittedName>
        <fullName evidence="1">Short chain dehydrogenase</fullName>
    </submittedName>
</protein>
<evidence type="ECO:0000313" key="1">
    <source>
        <dbReference type="EMBL" id="SHI74737.1"/>
    </source>
</evidence>
<keyword evidence="2" id="KW-1185">Reference proteome</keyword>
<proteinExistence type="predicted"/>
<name>A0A1M6DN66_9FIRM</name>
<dbReference type="SUPFAM" id="SSF51735">
    <property type="entry name" value="NAD(P)-binding Rossmann-fold domains"/>
    <property type="match status" value="1"/>
</dbReference>
<dbReference type="AlphaFoldDB" id="A0A1M6DN66"/>
<evidence type="ECO:0000313" key="2">
    <source>
        <dbReference type="Proteomes" id="UP000183954"/>
    </source>
</evidence>
<dbReference type="InterPro" id="IPR036291">
    <property type="entry name" value="NAD(P)-bd_dom_sf"/>
</dbReference>
<dbReference type="InterPro" id="IPR002347">
    <property type="entry name" value="SDR_fam"/>
</dbReference>
<dbReference type="Pfam" id="PF00106">
    <property type="entry name" value="adh_short"/>
    <property type="match status" value="1"/>
</dbReference>
<dbReference type="STRING" id="1121420.SAMN02746098_04572"/>
<reference evidence="2" key="1">
    <citation type="submission" date="2016-11" db="EMBL/GenBank/DDBJ databases">
        <authorList>
            <person name="Varghese N."/>
            <person name="Submissions S."/>
        </authorList>
    </citation>
    <scope>NUCLEOTIDE SEQUENCE [LARGE SCALE GENOMIC DNA]</scope>
    <source>
        <strain evidence="2">DSM 15449</strain>
    </source>
</reference>
<accession>A0A1M6DN66</accession>
<dbReference type="RefSeq" id="WP_242947684.1">
    <property type="nucleotide sequence ID" value="NZ_FQXJ01000024.1"/>
</dbReference>